<dbReference type="Proteomes" id="UP000324767">
    <property type="component" value="Unassembled WGS sequence"/>
</dbReference>
<feature type="signal peptide" evidence="2">
    <location>
        <begin position="1"/>
        <end position="27"/>
    </location>
</feature>
<dbReference type="EMBL" id="VXIT01000009">
    <property type="protein sequence ID" value="KAA6410261.1"/>
    <property type="molecule type" value="Genomic_DNA"/>
</dbReference>
<feature type="chain" id="PRO_5024373788" description="GPI anchored protein" evidence="2">
    <location>
        <begin position="28"/>
        <end position="334"/>
    </location>
</feature>
<feature type="region of interest" description="Disordered" evidence="1">
    <location>
        <begin position="93"/>
        <end position="127"/>
    </location>
</feature>
<comment type="caution">
    <text evidence="3">The sequence shown here is derived from an EMBL/GenBank/DDBJ whole genome shotgun (WGS) entry which is preliminary data.</text>
</comment>
<evidence type="ECO:0000313" key="4">
    <source>
        <dbReference type="Proteomes" id="UP000324767"/>
    </source>
</evidence>
<dbReference type="OrthoDB" id="2426396at2759"/>
<feature type="region of interest" description="Disordered" evidence="1">
    <location>
        <begin position="285"/>
        <end position="334"/>
    </location>
</feature>
<name>A0A5M8PLB6_9LECA</name>
<feature type="compositionally biased region" description="Low complexity" evidence="1">
    <location>
        <begin position="285"/>
        <end position="324"/>
    </location>
</feature>
<dbReference type="PANTHER" id="PTHR39599:SF2">
    <property type="entry name" value="ANCHORED PROTEIN, PUTATIVE (AFU_ORTHOLOGUE AFUA_1G09650)-RELATED"/>
    <property type="match status" value="1"/>
</dbReference>
<accession>A0A5M8PLB6</accession>
<evidence type="ECO:0000313" key="3">
    <source>
        <dbReference type="EMBL" id="KAA6410261.1"/>
    </source>
</evidence>
<sequence length="334" mass="35352">MHSLSLLSLPASLLLLISSLPARTISAEVQWPYNLPPHVKYFPEDEHLVRRNVEIQQSIAGRKPAGVRKMSDDEGEMFFMEYWQFEPRVDSHPFQGQESQVSKRSISRVRGTHGTEEADGQRANASIPHQPLPPFLLHYDKQDKINPHVGWSLLSPRDLFSNHAKRDFQCPTGTSACTSINRPDSCCATSETCQIITDTGLGDVGCCGQGLTCSGVVSNCSPGNTPCPGAQGGGCCIPGFACVDVGCALSSTAVVVIVPTTATPASTTTSTLINVVTTTVVVAPPAAPSSTTSSTTPTPTPITSTTTIIVPPTTSHTSTFTSTPPHLPPPAPPP</sequence>
<organism evidence="3 4">
    <name type="scientific">Lasallia pustulata</name>
    <dbReference type="NCBI Taxonomy" id="136370"/>
    <lineage>
        <taxon>Eukaryota</taxon>
        <taxon>Fungi</taxon>
        <taxon>Dikarya</taxon>
        <taxon>Ascomycota</taxon>
        <taxon>Pezizomycotina</taxon>
        <taxon>Lecanoromycetes</taxon>
        <taxon>OSLEUM clade</taxon>
        <taxon>Umbilicariomycetidae</taxon>
        <taxon>Umbilicariales</taxon>
        <taxon>Umbilicariaceae</taxon>
        <taxon>Lasallia</taxon>
    </lineage>
</organism>
<feature type="compositionally biased region" description="Pro residues" evidence="1">
    <location>
        <begin position="325"/>
        <end position="334"/>
    </location>
</feature>
<protein>
    <recommendedName>
        <fullName evidence="5">GPI anchored protein</fullName>
    </recommendedName>
</protein>
<keyword evidence="2" id="KW-0732">Signal</keyword>
<evidence type="ECO:0008006" key="5">
    <source>
        <dbReference type="Google" id="ProtNLM"/>
    </source>
</evidence>
<evidence type="ECO:0000256" key="2">
    <source>
        <dbReference type="SAM" id="SignalP"/>
    </source>
</evidence>
<dbReference type="PANTHER" id="PTHR39599">
    <property type="entry name" value="GPI-ANCHORED PROTEIN (EUROFUNG)-RELATED-RELATED"/>
    <property type="match status" value="1"/>
</dbReference>
<dbReference type="AlphaFoldDB" id="A0A5M8PLB6"/>
<proteinExistence type="predicted"/>
<evidence type="ECO:0000256" key="1">
    <source>
        <dbReference type="SAM" id="MobiDB-lite"/>
    </source>
</evidence>
<gene>
    <name evidence="3" type="ORF">FRX48_05682</name>
</gene>
<reference evidence="3 4" key="1">
    <citation type="submission" date="2019-09" db="EMBL/GenBank/DDBJ databases">
        <title>The hologenome of the rock-dwelling lichen Lasallia pustulata.</title>
        <authorList>
            <person name="Greshake Tzovaras B."/>
            <person name="Segers F."/>
            <person name="Bicker A."/>
            <person name="Dal Grande F."/>
            <person name="Otte J."/>
            <person name="Hankeln T."/>
            <person name="Schmitt I."/>
            <person name="Ebersberger I."/>
        </authorList>
    </citation>
    <scope>NUCLEOTIDE SEQUENCE [LARGE SCALE GENOMIC DNA]</scope>
    <source>
        <strain evidence="3">A1-1</strain>
    </source>
</reference>
<feature type="compositionally biased region" description="Polar residues" evidence="1">
    <location>
        <begin position="94"/>
        <end position="104"/>
    </location>
</feature>